<dbReference type="Pfam" id="PF01345">
    <property type="entry name" value="DUF11"/>
    <property type="match status" value="5"/>
</dbReference>
<sequence>MTMKTGRRAPAWAAAALLCVAALAGGPPAAAAEARQGVAVTAQQTRAPGDLITYTLTAKNNGPSVARNVIATDRLPDGITFVGSSDGCTAVGQTVTCGPEPELTVGQSKSWTFQARLSPSYEGDGSDLGNSATGTSDADDPSPDNNTPDPVLPPGPFEPVSDLATVKTPLGTGPTVPGQEYEYEIRTKNKGPSDARNVTITDNLPDALTFVSSADPCSASGRTVTCGPLARLVPGGEVVWTFRVKLDPAYSGDGSDLRNTATSTSASEDPEPADNTSSAVLPPGGVTEPQADVWTAKRPATDTPIAPGETFEYLVTATNDGPSRALDTTITDQLPAQLAFVSSPDDCAATDGTVTCGPAPVLDPGGSRTWRFTVRLDSGYTGDGSDIRNTATATSTTKDPKPENNTSSPAGLPGSKVNKPTADLAVTKEALGTEPPVPGQVFDYRIKVANNGPSADAYNVKLTDNLPDGLSFVAASPAGCTVTGNTVSCRRSSPLKVGESVEYLLTVKVDPAYSGDGSDLKNTARVTADNIDPASENDQSTANVPGGHVAAPAADLAITKQPVQNDPVAPGETFDYALTVTNKGPSQAEQVTVTDTLPTALSFVSGDATCTSGRTVTCGALPTLAPGASFTWVIKVKVDADYTGDGSDIRNTATVDARTADPQPENNTSDAAGPPGGTIEKPTADLEVDKTTP</sequence>
<dbReference type="NCBIfam" id="TIGR01451">
    <property type="entry name" value="B_ant_repeat"/>
    <property type="match status" value="5"/>
</dbReference>
<gene>
    <name evidence="4" type="ORF">LK07_00485</name>
</gene>
<feature type="domain" description="DUF11" evidence="3">
    <location>
        <begin position="300"/>
        <end position="408"/>
    </location>
</feature>
<evidence type="ECO:0000256" key="2">
    <source>
        <dbReference type="SAM" id="SignalP"/>
    </source>
</evidence>
<feature type="signal peptide" evidence="2">
    <location>
        <begin position="1"/>
        <end position="24"/>
    </location>
</feature>
<dbReference type="InterPro" id="IPR047589">
    <property type="entry name" value="DUF11_rpt"/>
</dbReference>
<feature type="domain" description="DUF11" evidence="3">
    <location>
        <begin position="41"/>
        <end position="147"/>
    </location>
</feature>
<feature type="domain" description="DUF11" evidence="3">
    <location>
        <begin position="423"/>
        <end position="544"/>
    </location>
</feature>
<accession>A0A221NSF7</accession>
<dbReference type="PANTHER" id="PTHR34819">
    <property type="entry name" value="LARGE CYSTEINE-RICH PERIPLASMIC PROTEIN OMCB"/>
    <property type="match status" value="1"/>
</dbReference>
<feature type="compositionally biased region" description="Polar residues" evidence="1">
    <location>
        <begin position="387"/>
        <end position="409"/>
    </location>
</feature>
<reference evidence="4 5" key="1">
    <citation type="submission" date="2017-07" db="EMBL/GenBank/DDBJ databases">
        <title>Genome sequence of Streptomyces pluripotens MUSC 137T.</title>
        <authorList>
            <person name="Ser H.-L."/>
            <person name="Lee L.-H."/>
        </authorList>
    </citation>
    <scope>NUCLEOTIDE SEQUENCE [LARGE SCALE GENOMIC DNA]</scope>
    <source>
        <strain evidence="4 5">MUSC 137</strain>
    </source>
</reference>
<evidence type="ECO:0000259" key="3">
    <source>
        <dbReference type="Pfam" id="PF01345"/>
    </source>
</evidence>
<feature type="domain" description="DUF11" evidence="3">
    <location>
        <begin position="162"/>
        <end position="280"/>
    </location>
</feature>
<protein>
    <submittedName>
        <fullName evidence="4">DUF11 domain-containing protein</fullName>
    </submittedName>
</protein>
<feature type="region of interest" description="Disordered" evidence="1">
    <location>
        <begin position="645"/>
        <end position="693"/>
    </location>
</feature>
<dbReference type="PANTHER" id="PTHR34819:SF3">
    <property type="entry name" value="CELL SURFACE PROTEIN"/>
    <property type="match status" value="1"/>
</dbReference>
<feature type="region of interest" description="Disordered" evidence="1">
    <location>
        <begin position="251"/>
        <end position="293"/>
    </location>
</feature>
<keyword evidence="5" id="KW-1185">Reference proteome</keyword>
<feature type="domain" description="DUF11" evidence="3">
    <location>
        <begin position="555"/>
        <end position="671"/>
    </location>
</feature>
<name>A0A221NSF7_9ACTN</name>
<keyword evidence="2" id="KW-0732">Signal</keyword>
<feature type="compositionally biased region" description="Basic and acidic residues" evidence="1">
    <location>
        <begin position="682"/>
        <end position="693"/>
    </location>
</feature>
<dbReference type="GO" id="GO:0005975">
    <property type="term" value="P:carbohydrate metabolic process"/>
    <property type="evidence" value="ECO:0007669"/>
    <property type="project" value="UniProtKB-ARBA"/>
</dbReference>
<evidence type="ECO:0000313" key="4">
    <source>
        <dbReference type="EMBL" id="ASN22756.1"/>
    </source>
</evidence>
<dbReference type="Gene3D" id="2.60.40.1510">
    <property type="entry name" value="ntegrin, alpha v. Chain A, domain 3"/>
    <property type="match status" value="1"/>
</dbReference>
<evidence type="ECO:0000256" key="1">
    <source>
        <dbReference type="SAM" id="MobiDB-lite"/>
    </source>
</evidence>
<feature type="compositionally biased region" description="Polar residues" evidence="1">
    <location>
        <begin position="257"/>
        <end position="267"/>
    </location>
</feature>
<evidence type="ECO:0000313" key="5">
    <source>
        <dbReference type="Proteomes" id="UP000031501"/>
    </source>
</evidence>
<dbReference type="Proteomes" id="UP000031501">
    <property type="component" value="Chromosome"/>
</dbReference>
<feature type="region of interest" description="Disordered" evidence="1">
    <location>
        <begin position="117"/>
        <end position="180"/>
    </location>
</feature>
<dbReference type="InterPro" id="IPR001434">
    <property type="entry name" value="OmcB-like_DUF11"/>
</dbReference>
<dbReference type="InterPro" id="IPR013783">
    <property type="entry name" value="Ig-like_fold"/>
</dbReference>
<dbReference type="Gene3D" id="2.60.40.10">
    <property type="entry name" value="Immunoglobulins"/>
    <property type="match status" value="1"/>
</dbReference>
<organism evidence="4 5">
    <name type="scientific">Streptomyces pluripotens</name>
    <dbReference type="NCBI Taxonomy" id="1355015"/>
    <lineage>
        <taxon>Bacteria</taxon>
        <taxon>Bacillati</taxon>
        <taxon>Actinomycetota</taxon>
        <taxon>Actinomycetes</taxon>
        <taxon>Kitasatosporales</taxon>
        <taxon>Streptomycetaceae</taxon>
        <taxon>Streptomyces</taxon>
    </lineage>
</organism>
<dbReference type="InterPro" id="IPR051172">
    <property type="entry name" value="Chlamydia_OmcB"/>
</dbReference>
<proteinExistence type="predicted"/>
<dbReference type="AlphaFoldDB" id="A0A221NSF7"/>
<feature type="chain" id="PRO_5038676690" evidence="2">
    <location>
        <begin position="25"/>
        <end position="693"/>
    </location>
</feature>
<feature type="region of interest" description="Disordered" evidence="1">
    <location>
        <begin position="378"/>
        <end position="419"/>
    </location>
</feature>
<dbReference type="EMBL" id="CP022433">
    <property type="protein sequence ID" value="ASN22756.1"/>
    <property type="molecule type" value="Genomic_DNA"/>
</dbReference>